<sequence length="310" mass="34860">MKKICFFILALPLVSGLSSCDKVENAYHPAIATDLDPSYYPGEWSDYEANEWPEFTPNSNTLRNVLIEDYTGHTCNNCPNAATTAHNLEAANPTRVFSVGIHAGPGGMTAFQNFTPGASKYYTDHTNAEGLAYGLTFQNGFNFFGNPQGTVNRAIYENKMFDLQSSWSTRTSEILNDADLKFNIQSVFNYYSSTNGGYLHIEVEKLTQESIETNLVVYVVKNEETDWQKMPDNSDNPDYLHENKHLGSIDGQEWGRPLKTAELGAGEKVLENYSYGLPEGIAFDNLHFLIYVYDVNTYEILQVVKQEITE</sequence>
<keyword evidence="2" id="KW-1185">Reference proteome</keyword>
<dbReference type="Gene3D" id="2.60.40.10">
    <property type="entry name" value="Immunoglobulins"/>
    <property type="match status" value="1"/>
</dbReference>
<proteinExistence type="predicted"/>
<name>A0ABP3Y1A9_9FLAO</name>
<comment type="caution">
    <text evidence="1">The sequence shown here is derived from an EMBL/GenBank/DDBJ whole genome shotgun (WGS) entry which is preliminary data.</text>
</comment>
<evidence type="ECO:0008006" key="3">
    <source>
        <dbReference type="Google" id="ProtNLM"/>
    </source>
</evidence>
<dbReference type="InterPro" id="IPR021615">
    <property type="entry name" value="Omp28"/>
</dbReference>
<gene>
    <name evidence="1" type="ORF">GCM10009118_08110</name>
</gene>
<dbReference type="EMBL" id="BAAAFH010000003">
    <property type="protein sequence ID" value="GAA0874403.1"/>
    <property type="molecule type" value="Genomic_DNA"/>
</dbReference>
<dbReference type="Pfam" id="PF11551">
    <property type="entry name" value="Omp28"/>
    <property type="match status" value="1"/>
</dbReference>
<dbReference type="RefSeq" id="WP_343785301.1">
    <property type="nucleotide sequence ID" value="NZ_BAAAFH010000003.1"/>
</dbReference>
<protein>
    <recommendedName>
        <fullName evidence="3">Omp28-related outer membrane protein</fullName>
    </recommendedName>
</protein>
<evidence type="ECO:0000313" key="2">
    <source>
        <dbReference type="Proteomes" id="UP001501126"/>
    </source>
</evidence>
<accession>A0ABP3Y1A9</accession>
<reference evidence="2" key="1">
    <citation type="journal article" date="2019" name="Int. J. Syst. Evol. Microbiol.">
        <title>The Global Catalogue of Microorganisms (GCM) 10K type strain sequencing project: providing services to taxonomists for standard genome sequencing and annotation.</title>
        <authorList>
            <consortium name="The Broad Institute Genomics Platform"/>
            <consortium name="The Broad Institute Genome Sequencing Center for Infectious Disease"/>
            <person name="Wu L."/>
            <person name="Ma J."/>
        </authorList>
    </citation>
    <scope>NUCLEOTIDE SEQUENCE [LARGE SCALE GENOMIC DNA]</scope>
    <source>
        <strain evidence="2">JCM 16083</strain>
    </source>
</reference>
<dbReference type="PROSITE" id="PS51257">
    <property type="entry name" value="PROKAR_LIPOPROTEIN"/>
    <property type="match status" value="1"/>
</dbReference>
<organism evidence="1 2">
    <name type="scientific">Wandonia haliotis</name>
    <dbReference type="NCBI Taxonomy" id="574963"/>
    <lineage>
        <taxon>Bacteria</taxon>
        <taxon>Pseudomonadati</taxon>
        <taxon>Bacteroidota</taxon>
        <taxon>Flavobacteriia</taxon>
        <taxon>Flavobacteriales</taxon>
        <taxon>Crocinitomicaceae</taxon>
        <taxon>Wandonia</taxon>
    </lineage>
</organism>
<dbReference type="Proteomes" id="UP001501126">
    <property type="component" value="Unassembled WGS sequence"/>
</dbReference>
<dbReference type="InterPro" id="IPR013783">
    <property type="entry name" value="Ig-like_fold"/>
</dbReference>
<evidence type="ECO:0000313" key="1">
    <source>
        <dbReference type="EMBL" id="GAA0874403.1"/>
    </source>
</evidence>